<dbReference type="InterPro" id="IPR035426">
    <property type="entry name" value="Gemin2/Brr1"/>
</dbReference>
<evidence type="ECO:0000259" key="1">
    <source>
        <dbReference type="SMART" id="SM00849"/>
    </source>
</evidence>
<reference evidence="2" key="1">
    <citation type="submission" date="2021-06" db="EMBL/GenBank/DDBJ databases">
        <authorList>
            <person name="Kallberg Y."/>
            <person name="Tangrot J."/>
            <person name="Rosling A."/>
        </authorList>
    </citation>
    <scope>NUCLEOTIDE SEQUENCE</scope>
    <source>
        <strain evidence="2">FL130A</strain>
    </source>
</reference>
<dbReference type="GO" id="GO:0000387">
    <property type="term" value="P:spliceosomal snRNP assembly"/>
    <property type="evidence" value="ECO:0007669"/>
    <property type="project" value="InterPro"/>
</dbReference>
<dbReference type="Gene3D" id="3.60.15.10">
    <property type="entry name" value="Ribonuclease Z/Hydroxyacylglutathione hydrolase-like"/>
    <property type="match status" value="1"/>
</dbReference>
<dbReference type="PANTHER" id="PTHR42663:SF6">
    <property type="entry name" value="HYDROLASE C777.06C-RELATED"/>
    <property type="match status" value="1"/>
</dbReference>
<dbReference type="InterPro" id="IPR036866">
    <property type="entry name" value="RibonucZ/Hydroxyglut_hydro"/>
</dbReference>
<dbReference type="Pfam" id="PF12706">
    <property type="entry name" value="Lactamase_B_2"/>
    <property type="match status" value="1"/>
</dbReference>
<keyword evidence="3" id="KW-1185">Reference proteome</keyword>
<dbReference type="OrthoDB" id="341300at2759"/>
<dbReference type="EMBL" id="CAJVPS010000011">
    <property type="protein sequence ID" value="CAG8440035.1"/>
    <property type="molecule type" value="Genomic_DNA"/>
</dbReference>
<dbReference type="PANTHER" id="PTHR42663">
    <property type="entry name" value="HYDROLASE C777.06C-RELATED-RELATED"/>
    <property type="match status" value="1"/>
</dbReference>
<dbReference type="AlphaFoldDB" id="A0A9N8V320"/>
<dbReference type="InterPro" id="IPR001279">
    <property type="entry name" value="Metallo-B-lactamas"/>
</dbReference>
<evidence type="ECO:0000313" key="2">
    <source>
        <dbReference type="EMBL" id="CAG8440035.1"/>
    </source>
</evidence>
<gene>
    <name evidence="2" type="ORF">ALEPTO_LOCUS221</name>
</gene>
<organism evidence="2 3">
    <name type="scientific">Ambispora leptoticha</name>
    <dbReference type="NCBI Taxonomy" id="144679"/>
    <lineage>
        <taxon>Eukaryota</taxon>
        <taxon>Fungi</taxon>
        <taxon>Fungi incertae sedis</taxon>
        <taxon>Mucoromycota</taxon>
        <taxon>Glomeromycotina</taxon>
        <taxon>Glomeromycetes</taxon>
        <taxon>Archaeosporales</taxon>
        <taxon>Ambisporaceae</taxon>
        <taxon>Ambispora</taxon>
    </lineage>
</organism>
<evidence type="ECO:0000313" key="3">
    <source>
        <dbReference type="Proteomes" id="UP000789508"/>
    </source>
</evidence>
<dbReference type="Proteomes" id="UP000789508">
    <property type="component" value="Unassembled WGS sequence"/>
</dbReference>
<dbReference type="SMART" id="SM00849">
    <property type="entry name" value="Lactamase_B"/>
    <property type="match status" value="1"/>
</dbReference>
<dbReference type="Pfam" id="PF04938">
    <property type="entry name" value="SIP1"/>
    <property type="match status" value="1"/>
</dbReference>
<protein>
    <submittedName>
        <fullName evidence="2">13060_t:CDS:1</fullName>
    </submittedName>
</protein>
<name>A0A9N8V320_9GLOM</name>
<accession>A0A9N8V320</accession>
<feature type="domain" description="Metallo-beta-lactamase" evidence="1">
    <location>
        <begin position="50"/>
        <end position="266"/>
    </location>
</feature>
<proteinExistence type="predicted"/>
<sequence length="572" mass="65713">MSLNKVKEIVFLGTGTSSGVPSIICLTAPEQACKTCISTLNESGQVNVRRNTSLLIRVNNPDGRLRNILIDCGKTFYVSALKWFPHYKLRYIDALVLTHAHADAINGLDDLRAWTFNKAIQEYIPIYLSNDTKTALEQTFPYIMDNSLATGGGDLPSFQFRTIDSSTPFVVEGLEFIPLPVHHGVHFTSKEPFINLGFRFDNITYISDCNFIPEQTQEKIKGSKLFILDALSHKEHLSHFSVDQAVETTRVLCPKPKRTYLVGFSHKIEHYDLEREMKELQEKEPDLWCLTKFRSPKMSLGNVISVSDSNKELDGEEELFVQSLPVSELPIKHVNKPPSSGAEYLRMVRQEAVKIPYVFTASQPSLHNNQNKAAEWVKRGWEAGEVLKSDSLEIVKLLPRREWENLFINKFEKLRKALRLFISKNFNRFPPSSGIRLPKWHAEADWYKFCYGVDLPTKKREHLKKNVNEIGNLPSLSVISQLDQQTTLSLLSYHTKWLEITGITKEQSRWIFALFLRVDQLLTSDQMSILRELCRRCIEIRKSMRSKDDQNLPAANIFITIVTRYFGQKDLQ</sequence>
<comment type="caution">
    <text evidence="2">The sequence shown here is derived from an EMBL/GenBank/DDBJ whole genome shotgun (WGS) entry which is preliminary data.</text>
</comment>
<dbReference type="Gene3D" id="1.20.58.1070">
    <property type="match status" value="1"/>
</dbReference>
<dbReference type="SUPFAM" id="SSF56281">
    <property type="entry name" value="Metallo-hydrolase/oxidoreductase"/>
    <property type="match status" value="1"/>
</dbReference>
<dbReference type="CDD" id="cd16279">
    <property type="entry name" value="metallo-hydrolase-like_MBL-fold"/>
    <property type="match status" value="1"/>
</dbReference>